<sequence>MAETSPRNLPPPRPNHGALPLALSITSPPYLLPRRHASSSASSRHPMIGMEVEVEDDMVEWYRCGGGGAAAAVEVEVRELRVELEVERQMRRKAEAVSEVLAAELEEERRRRGAAEAECRRMRGEVGEMRAEVERALEEVDDERRMLRVAELWREERVQMKLADAKAAMEEALREIAAASAATAIADDDNSSSGGGGGGGSPTTTGKSSPTSQQISQATTSGGQPQLLHRREVAGGGENPHIARGIKGFVEFPRAVRVRPPREERVDLVSNLECQRAQLRALSRHRNPPAGVGLADAASHNLVL</sequence>
<evidence type="ECO:0000313" key="4">
    <source>
        <dbReference type="Proteomes" id="UP000026961"/>
    </source>
</evidence>
<evidence type="ECO:0000256" key="1">
    <source>
        <dbReference type="SAM" id="Coils"/>
    </source>
</evidence>
<feature type="compositionally biased region" description="Polar residues" evidence="2">
    <location>
        <begin position="213"/>
        <end position="224"/>
    </location>
</feature>
<dbReference type="InterPro" id="IPR043424">
    <property type="entry name" value="BLT-like"/>
</dbReference>
<dbReference type="AlphaFoldDB" id="A0A0E0BDT8"/>
<proteinExistence type="predicted"/>
<evidence type="ECO:0008006" key="5">
    <source>
        <dbReference type="Google" id="ProtNLM"/>
    </source>
</evidence>
<feature type="region of interest" description="Disordered" evidence="2">
    <location>
        <begin position="1"/>
        <end position="22"/>
    </location>
</feature>
<dbReference type="Proteomes" id="UP000026961">
    <property type="component" value="Chromosome 10"/>
</dbReference>
<dbReference type="PANTHER" id="PTHR31071:SF39">
    <property type="entry name" value="PROTEIN BRANCHLESS TRICHOME"/>
    <property type="match status" value="1"/>
</dbReference>
<keyword evidence="1" id="KW-0175">Coiled coil</keyword>
<organism evidence="3">
    <name type="scientific">Oryza glumipatula</name>
    <dbReference type="NCBI Taxonomy" id="40148"/>
    <lineage>
        <taxon>Eukaryota</taxon>
        <taxon>Viridiplantae</taxon>
        <taxon>Streptophyta</taxon>
        <taxon>Embryophyta</taxon>
        <taxon>Tracheophyta</taxon>
        <taxon>Spermatophyta</taxon>
        <taxon>Magnoliopsida</taxon>
        <taxon>Liliopsida</taxon>
        <taxon>Poales</taxon>
        <taxon>Poaceae</taxon>
        <taxon>BOP clade</taxon>
        <taxon>Oryzoideae</taxon>
        <taxon>Oryzeae</taxon>
        <taxon>Oryzinae</taxon>
        <taxon>Oryza</taxon>
    </lineage>
</organism>
<dbReference type="Gramene" id="OGLUM10G18720.1">
    <property type="protein sequence ID" value="OGLUM10G18720.1"/>
    <property type="gene ID" value="OGLUM10G18720"/>
</dbReference>
<dbReference type="EnsemblPlants" id="OGLUM10G18720.1">
    <property type="protein sequence ID" value="OGLUM10G18720.1"/>
    <property type="gene ID" value="OGLUM10G18720"/>
</dbReference>
<dbReference type="PANTHER" id="PTHR31071">
    <property type="entry name" value="GB|AAF24581.1"/>
    <property type="match status" value="1"/>
</dbReference>
<evidence type="ECO:0000256" key="2">
    <source>
        <dbReference type="SAM" id="MobiDB-lite"/>
    </source>
</evidence>
<accession>A0A0E0BDT8</accession>
<feature type="compositionally biased region" description="Low complexity" evidence="2">
    <location>
        <begin position="202"/>
        <end position="212"/>
    </location>
</feature>
<reference evidence="3" key="2">
    <citation type="submission" date="2018-05" db="EMBL/GenBank/DDBJ databases">
        <title>OgluRS3 (Oryza glumaepatula Reference Sequence Version 3).</title>
        <authorList>
            <person name="Zhang J."/>
            <person name="Kudrna D."/>
            <person name="Lee S."/>
            <person name="Talag J."/>
            <person name="Welchert J."/>
            <person name="Wing R.A."/>
        </authorList>
    </citation>
    <scope>NUCLEOTIDE SEQUENCE [LARGE SCALE GENOMIC DNA]</scope>
</reference>
<keyword evidence="4" id="KW-1185">Reference proteome</keyword>
<reference evidence="3" key="1">
    <citation type="submission" date="2015-04" db="UniProtKB">
        <authorList>
            <consortium name="EnsemblPlants"/>
        </authorList>
    </citation>
    <scope>IDENTIFICATION</scope>
</reference>
<dbReference type="HOGENOM" id="CLU_057954_0_0_1"/>
<dbReference type="eggNOG" id="ENOG502QW9F">
    <property type="taxonomic scope" value="Eukaryota"/>
</dbReference>
<protein>
    <recommendedName>
        <fullName evidence="5">GTD-binding domain-containing protein</fullName>
    </recommendedName>
</protein>
<name>A0A0E0BDT8_9ORYZ</name>
<feature type="coiled-coil region" evidence="1">
    <location>
        <begin position="70"/>
        <end position="182"/>
    </location>
</feature>
<evidence type="ECO:0000313" key="3">
    <source>
        <dbReference type="EnsemblPlants" id="OGLUM10G18720.1"/>
    </source>
</evidence>
<feature type="region of interest" description="Disordered" evidence="2">
    <location>
        <begin position="185"/>
        <end position="226"/>
    </location>
</feature>
<dbReference type="STRING" id="40148.A0A0E0BDT8"/>